<feature type="region of interest" description="Disordered" evidence="1">
    <location>
        <begin position="1"/>
        <end position="21"/>
    </location>
</feature>
<name>A0ABP6LT92_9MICC</name>
<evidence type="ECO:0000259" key="2">
    <source>
        <dbReference type="Pfam" id="PF03713"/>
    </source>
</evidence>
<evidence type="ECO:0000313" key="4">
    <source>
        <dbReference type="Proteomes" id="UP001500236"/>
    </source>
</evidence>
<feature type="region of interest" description="Disordered" evidence="1">
    <location>
        <begin position="42"/>
        <end position="75"/>
    </location>
</feature>
<accession>A0ABP6LT92</accession>
<dbReference type="InterPro" id="IPR005183">
    <property type="entry name" value="DUF305_CopM-like"/>
</dbReference>
<keyword evidence="4" id="KW-1185">Reference proteome</keyword>
<evidence type="ECO:0000313" key="3">
    <source>
        <dbReference type="EMBL" id="GAA3058536.1"/>
    </source>
</evidence>
<feature type="domain" description="DUF305" evidence="2">
    <location>
        <begin position="91"/>
        <end position="248"/>
    </location>
</feature>
<dbReference type="Proteomes" id="UP001500236">
    <property type="component" value="Unassembled WGS sequence"/>
</dbReference>
<feature type="region of interest" description="Disordered" evidence="1">
    <location>
        <begin position="158"/>
        <end position="177"/>
    </location>
</feature>
<dbReference type="EMBL" id="BAAAVT010000005">
    <property type="protein sequence ID" value="GAA3058536.1"/>
    <property type="molecule type" value="Genomic_DNA"/>
</dbReference>
<dbReference type="Pfam" id="PF03713">
    <property type="entry name" value="DUF305"/>
    <property type="match status" value="1"/>
</dbReference>
<dbReference type="RefSeq" id="WP_344684791.1">
    <property type="nucleotide sequence ID" value="NZ_BAAAVT010000005.1"/>
</dbReference>
<organism evidence="3 4">
    <name type="scientific">Nesterenkonia aethiopica</name>
    <dbReference type="NCBI Taxonomy" id="269144"/>
    <lineage>
        <taxon>Bacteria</taxon>
        <taxon>Bacillati</taxon>
        <taxon>Actinomycetota</taxon>
        <taxon>Actinomycetes</taxon>
        <taxon>Micrococcales</taxon>
        <taxon>Micrococcaceae</taxon>
        <taxon>Nesterenkonia</taxon>
    </lineage>
</organism>
<reference evidence="4" key="1">
    <citation type="journal article" date="2019" name="Int. J. Syst. Evol. Microbiol.">
        <title>The Global Catalogue of Microorganisms (GCM) 10K type strain sequencing project: providing services to taxonomists for standard genome sequencing and annotation.</title>
        <authorList>
            <consortium name="The Broad Institute Genomics Platform"/>
            <consortium name="The Broad Institute Genome Sequencing Center for Infectious Disease"/>
            <person name="Wu L."/>
            <person name="Ma J."/>
        </authorList>
    </citation>
    <scope>NUCLEOTIDE SEQUENCE [LARGE SCALE GENOMIC DNA]</scope>
    <source>
        <strain evidence="4">JCM 14309</strain>
    </source>
</reference>
<evidence type="ECO:0000256" key="1">
    <source>
        <dbReference type="SAM" id="MobiDB-lite"/>
    </source>
</evidence>
<dbReference type="InterPro" id="IPR012347">
    <property type="entry name" value="Ferritin-like"/>
</dbReference>
<gene>
    <name evidence="3" type="ORF">GCM10010529_10400</name>
</gene>
<proteinExistence type="predicted"/>
<feature type="compositionally biased region" description="Low complexity" evidence="1">
    <location>
        <begin position="42"/>
        <end position="66"/>
    </location>
</feature>
<comment type="caution">
    <text evidence="3">The sequence shown here is derived from an EMBL/GenBank/DDBJ whole genome shotgun (WGS) entry which is preliminary data.</text>
</comment>
<protein>
    <submittedName>
        <fullName evidence="3">DUF305 domain-containing protein</fullName>
    </submittedName>
</protein>
<dbReference type="PANTHER" id="PTHR36933">
    <property type="entry name" value="SLL0788 PROTEIN"/>
    <property type="match status" value="1"/>
</dbReference>
<dbReference type="Gene3D" id="1.20.1260.10">
    <property type="match status" value="1"/>
</dbReference>
<sequence length="251" mass="27270">MTRLARITPGQRGNSVVRPTSDRLRTTLSAALLGGALALAGCGNEGPEPEEAAAPSSSVLLPSGPGEDTERLDPEDYEGVQGLSDEWNDVDAEFMTMMIAHHAQALEMTALVPARAESEQLTTFAERMHLAQKGEIGYMADWLEARDQPVPQEAREVAEGEIPSPDTHSHGETPMPGMLSQEEMTELRQTEGEEFDRLFLEGMIVHHEGALEMSEGAQAHGIDLAVQELAGHVHSDQTAEISRLEQLLDEL</sequence>
<dbReference type="PANTHER" id="PTHR36933:SF1">
    <property type="entry name" value="SLL0788 PROTEIN"/>
    <property type="match status" value="1"/>
</dbReference>